<feature type="region of interest" description="Disordered" evidence="1">
    <location>
        <begin position="90"/>
        <end position="141"/>
    </location>
</feature>
<reference evidence="3" key="1">
    <citation type="submission" date="2019-03" db="EMBL/GenBank/DDBJ databases">
        <authorList>
            <person name="Mank J."/>
            <person name="Almeida P."/>
        </authorList>
    </citation>
    <scope>NUCLEOTIDE SEQUENCE</scope>
    <source>
        <strain evidence="3">78183</strain>
    </source>
</reference>
<gene>
    <name evidence="3" type="ORF">SVIM_LOCUS483354</name>
</gene>
<evidence type="ECO:0000256" key="1">
    <source>
        <dbReference type="SAM" id="MobiDB-lite"/>
    </source>
</evidence>
<organism evidence="3">
    <name type="scientific">Salix viminalis</name>
    <name type="common">Common osier</name>
    <name type="synonym">Basket willow</name>
    <dbReference type="NCBI Taxonomy" id="40686"/>
    <lineage>
        <taxon>Eukaryota</taxon>
        <taxon>Viridiplantae</taxon>
        <taxon>Streptophyta</taxon>
        <taxon>Embryophyta</taxon>
        <taxon>Tracheophyta</taxon>
        <taxon>Spermatophyta</taxon>
        <taxon>Magnoliopsida</taxon>
        <taxon>eudicotyledons</taxon>
        <taxon>Gunneridae</taxon>
        <taxon>Pentapetalae</taxon>
        <taxon>rosids</taxon>
        <taxon>fabids</taxon>
        <taxon>Malpighiales</taxon>
        <taxon>Salicaceae</taxon>
        <taxon>Saliceae</taxon>
        <taxon>Salix</taxon>
    </lineage>
</organism>
<evidence type="ECO:0000256" key="2">
    <source>
        <dbReference type="SAM" id="SignalP"/>
    </source>
</evidence>
<feature type="compositionally biased region" description="Basic and acidic residues" evidence="1">
    <location>
        <begin position="105"/>
        <end position="118"/>
    </location>
</feature>
<keyword evidence="2" id="KW-0732">Signal</keyword>
<sequence>MIHVLHLIIFPVSTKTCFYNQPEPPQAPKALMTVIQETEEEMALKALWTVERKAGKGMTSGTSLPAREEGNCQYERLDGREEYLRGWSGLKDKGEEMASSTRLPADVKNEARVSDRMKPRTANVDGQDQARESETVTPTEA</sequence>
<feature type="signal peptide" evidence="2">
    <location>
        <begin position="1"/>
        <end position="16"/>
    </location>
</feature>
<proteinExistence type="predicted"/>
<accession>A0A6N2N904</accession>
<dbReference type="AlphaFoldDB" id="A0A6N2N904"/>
<name>A0A6N2N904_SALVM</name>
<dbReference type="EMBL" id="CAADRP010002207">
    <property type="protein sequence ID" value="VFU63470.1"/>
    <property type="molecule type" value="Genomic_DNA"/>
</dbReference>
<feature type="chain" id="PRO_5026778371" evidence="2">
    <location>
        <begin position="17"/>
        <end position="141"/>
    </location>
</feature>
<protein>
    <submittedName>
        <fullName evidence="3">Uncharacterized protein</fullName>
    </submittedName>
</protein>
<evidence type="ECO:0000313" key="3">
    <source>
        <dbReference type="EMBL" id="VFU63470.1"/>
    </source>
</evidence>